<dbReference type="SUPFAM" id="SSF52266">
    <property type="entry name" value="SGNH hydrolase"/>
    <property type="match status" value="1"/>
</dbReference>
<dbReference type="OrthoDB" id="9777593at2"/>
<proteinExistence type="predicted"/>
<dbReference type="Proteomes" id="UP000012371">
    <property type="component" value="Unassembled WGS sequence"/>
</dbReference>
<dbReference type="STRING" id="1257025.LEP1GSC203_2338"/>
<organism evidence="2 3">
    <name type="scientific">Leptospira terpstrae serovar Hualin str. LT 11-33 = ATCC 700639</name>
    <dbReference type="NCBI Taxonomy" id="1257025"/>
    <lineage>
        <taxon>Bacteria</taxon>
        <taxon>Pseudomonadati</taxon>
        <taxon>Spirochaetota</taxon>
        <taxon>Spirochaetia</taxon>
        <taxon>Leptospirales</taxon>
        <taxon>Leptospiraceae</taxon>
        <taxon>Leptospira</taxon>
    </lineage>
</organism>
<feature type="domain" description="SGNH hydrolase-type esterase" evidence="1">
    <location>
        <begin position="41"/>
        <end position="204"/>
    </location>
</feature>
<protein>
    <submittedName>
        <fullName evidence="2">GDSL-like protein</fullName>
    </submittedName>
</protein>
<dbReference type="GO" id="GO:0006629">
    <property type="term" value="P:lipid metabolic process"/>
    <property type="evidence" value="ECO:0007669"/>
    <property type="project" value="InterPro"/>
</dbReference>
<dbReference type="InterPro" id="IPR051532">
    <property type="entry name" value="Ester_Hydrolysis_Enzymes"/>
</dbReference>
<name>N1VR71_9LEPT</name>
<dbReference type="InterPro" id="IPR008265">
    <property type="entry name" value="Lipase_GDSL_AS"/>
</dbReference>
<dbReference type="InterPro" id="IPR036514">
    <property type="entry name" value="SGNH_hydro_sf"/>
</dbReference>
<sequence length="219" mass="24320">MPYLLFISFFLFFACGNSSDQTNANSAATQELKETKRIIYFGDSLTAGYGLLDFEDAWPHVLTKRIQAEGYSYKMTNAGVSGDTTSGGLGRLEWVLAERPSIFVLELGANDMLRGISPTVTKENLRSMIRQIKSQYPGTKILLVGMYATPNMGKKYAAAFNSLYPELAKEEEVPLVPFILEKVASIRKLNQKDGIHPTEAGHKLVADTVYPFLKPLLIK</sequence>
<dbReference type="InterPro" id="IPR013830">
    <property type="entry name" value="SGNH_hydro"/>
</dbReference>
<evidence type="ECO:0000313" key="2">
    <source>
        <dbReference type="EMBL" id="EMY62224.1"/>
    </source>
</evidence>
<comment type="caution">
    <text evidence="2">The sequence shown here is derived from an EMBL/GenBank/DDBJ whole genome shotgun (WGS) entry which is preliminary data.</text>
</comment>
<dbReference type="EMBL" id="AOGW02000008">
    <property type="protein sequence ID" value="EMY62224.1"/>
    <property type="molecule type" value="Genomic_DNA"/>
</dbReference>
<dbReference type="Pfam" id="PF13472">
    <property type="entry name" value="Lipase_GDSL_2"/>
    <property type="match status" value="1"/>
</dbReference>
<gene>
    <name evidence="2" type="ORF">LEP1GSC203_2338</name>
</gene>
<dbReference type="AlphaFoldDB" id="N1VR71"/>
<dbReference type="CDD" id="cd01822">
    <property type="entry name" value="Lysophospholipase_L1_like"/>
    <property type="match status" value="1"/>
</dbReference>
<dbReference type="PANTHER" id="PTHR30383">
    <property type="entry name" value="THIOESTERASE 1/PROTEASE 1/LYSOPHOSPHOLIPASE L1"/>
    <property type="match status" value="1"/>
</dbReference>
<dbReference type="GO" id="GO:0004622">
    <property type="term" value="F:phosphatidylcholine lysophospholipase activity"/>
    <property type="evidence" value="ECO:0007669"/>
    <property type="project" value="TreeGrafter"/>
</dbReference>
<accession>N1VR71</accession>
<dbReference type="PANTHER" id="PTHR30383:SF24">
    <property type="entry name" value="THIOESTERASE 1_PROTEASE 1_LYSOPHOSPHOLIPASE L1"/>
    <property type="match status" value="1"/>
</dbReference>
<dbReference type="PROSITE" id="PS01098">
    <property type="entry name" value="LIPASE_GDSL_SER"/>
    <property type="match status" value="1"/>
</dbReference>
<reference evidence="2" key="1">
    <citation type="submission" date="2013-03" db="EMBL/GenBank/DDBJ databases">
        <authorList>
            <person name="Harkins D.M."/>
            <person name="Durkin A.S."/>
            <person name="Brinkac L.M."/>
            <person name="Haft D.H."/>
            <person name="Selengut J.D."/>
            <person name="Sanka R."/>
            <person name="DePew J."/>
            <person name="Purushe J."/>
            <person name="Hartskeerl R.A."/>
            <person name="Ahmed A."/>
            <person name="van der Linden H."/>
            <person name="Goris M.G.A."/>
            <person name="Vinetz J.M."/>
            <person name="Sutton G.G."/>
            <person name="Nierman W.C."/>
            <person name="Fouts D.E."/>
        </authorList>
    </citation>
    <scope>NUCLEOTIDE SEQUENCE [LARGE SCALE GENOMIC DNA]</scope>
    <source>
        <strain evidence="2">LT 11-33</strain>
    </source>
</reference>
<dbReference type="Gene3D" id="3.40.50.1110">
    <property type="entry name" value="SGNH hydrolase"/>
    <property type="match status" value="1"/>
</dbReference>
<keyword evidence="3" id="KW-1185">Reference proteome</keyword>
<evidence type="ECO:0000313" key="3">
    <source>
        <dbReference type="Proteomes" id="UP000012371"/>
    </source>
</evidence>
<dbReference type="RefSeq" id="WP_002972970.1">
    <property type="nucleotide sequence ID" value="NZ_AOGW02000008.1"/>
</dbReference>
<evidence type="ECO:0000259" key="1">
    <source>
        <dbReference type="Pfam" id="PF13472"/>
    </source>
</evidence>